<comment type="caution">
    <text evidence="1">The sequence shown here is derived from an EMBL/GenBank/DDBJ whole genome shotgun (WGS) entry which is preliminary data.</text>
</comment>
<dbReference type="AlphaFoldDB" id="A0AAN8JDW0"/>
<dbReference type="EMBL" id="JAZGQO010000011">
    <property type="protein sequence ID" value="KAK6173403.1"/>
    <property type="molecule type" value="Genomic_DNA"/>
</dbReference>
<proteinExistence type="predicted"/>
<protein>
    <submittedName>
        <fullName evidence="1">Uncharacterized protein</fullName>
    </submittedName>
</protein>
<reference evidence="1 2" key="1">
    <citation type="submission" date="2024-01" db="EMBL/GenBank/DDBJ databases">
        <title>The genome of the rayed Mediterranean limpet Patella caerulea (Linnaeus, 1758).</title>
        <authorList>
            <person name="Anh-Thu Weber A."/>
            <person name="Halstead-Nussloch G."/>
        </authorList>
    </citation>
    <scope>NUCLEOTIDE SEQUENCE [LARGE SCALE GENOMIC DNA]</scope>
    <source>
        <strain evidence="1">AATW-2023a</strain>
        <tissue evidence="1">Whole specimen</tissue>
    </source>
</reference>
<organism evidence="1 2">
    <name type="scientific">Patella caerulea</name>
    <name type="common">Rayed Mediterranean limpet</name>
    <dbReference type="NCBI Taxonomy" id="87958"/>
    <lineage>
        <taxon>Eukaryota</taxon>
        <taxon>Metazoa</taxon>
        <taxon>Spiralia</taxon>
        <taxon>Lophotrochozoa</taxon>
        <taxon>Mollusca</taxon>
        <taxon>Gastropoda</taxon>
        <taxon>Patellogastropoda</taxon>
        <taxon>Patelloidea</taxon>
        <taxon>Patellidae</taxon>
        <taxon>Patella</taxon>
    </lineage>
</organism>
<keyword evidence="2" id="KW-1185">Reference proteome</keyword>
<name>A0AAN8JDW0_PATCE</name>
<evidence type="ECO:0000313" key="2">
    <source>
        <dbReference type="Proteomes" id="UP001347796"/>
    </source>
</evidence>
<evidence type="ECO:0000313" key="1">
    <source>
        <dbReference type="EMBL" id="KAK6173403.1"/>
    </source>
</evidence>
<gene>
    <name evidence="1" type="ORF">SNE40_016861</name>
</gene>
<accession>A0AAN8JDW0</accession>
<sequence length="75" mass="8540">MVLIIRNSFGCYSRISQCIKSHSNQTICVRYCTRVKRPVLLVDEDRYNGVTANLQQVDINTVKTEDFSAQLADSL</sequence>
<dbReference type="Proteomes" id="UP001347796">
    <property type="component" value="Unassembled WGS sequence"/>
</dbReference>